<dbReference type="SUPFAM" id="SSF103473">
    <property type="entry name" value="MFS general substrate transporter"/>
    <property type="match status" value="1"/>
</dbReference>
<dbReference type="Proteomes" id="UP001589890">
    <property type="component" value="Unassembled WGS sequence"/>
</dbReference>
<comment type="subcellular location">
    <subcellularLocation>
        <location evidence="1">Cell membrane</location>
        <topology evidence="1">Multi-pass membrane protein</topology>
    </subcellularLocation>
</comment>
<gene>
    <name evidence="8" type="ORF">ACFFGN_03650</name>
</gene>
<evidence type="ECO:0000256" key="7">
    <source>
        <dbReference type="SAM" id="Phobius"/>
    </source>
</evidence>
<proteinExistence type="predicted"/>
<feature type="transmembrane region" description="Helical" evidence="7">
    <location>
        <begin position="258"/>
        <end position="278"/>
    </location>
</feature>
<evidence type="ECO:0000313" key="9">
    <source>
        <dbReference type="Proteomes" id="UP001589890"/>
    </source>
</evidence>
<evidence type="ECO:0000256" key="4">
    <source>
        <dbReference type="ARBA" id="ARBA00022692"/>
    </source>
</evidence>
<dbReference type="InterPro" id="IPR036259">
    <property type="entry name" value="MFS_trans_sf"/>
</dbReference>
<reference evidence="8 9" key="1">
    <citation type="submission" date="2024-09" db="EMBL/GenBank/DDBJ databases">
        <authorList>
            <person name="Sun Q."/>
            <person name="Mori K."/>
        </authorList>
    </citation>
    <scope>NUCLEOTIDE SEQUENCE [LARGE SCALE GENOMIC DNA]</scope>
    <source>
        <strain evidence="8 9">CGMCC 1.15906</strain>
    </source>
</reference>
<evidence type="ECO:0000256" key="3">
    <source>
        <dbReference type="ARBA" id="ARBA00022475"/>
    </source>
</evidence>
<dbReference type="PANTHER" id="PTHR23513:SF6">
    <property type="entry name" value="MAJOR FACILITATOR SUPERFAMILY ASSOCIATED DOMAIN-CONTAINING PROTEIN"/>
    <property type="match status" value="1"/>
</dbReference>
<dbReference type="PANTHER" id="PTHR23513">
    <property type="entry name" value="INTEGRAL MEMBRANE EFFLUX PROTEIN-RELATED"/>
    <property type="match status" value="1"/>
</dbReference>
<feature type="transmembrane region" description="Helical" evidence="7">
    <location>
        <begin position="191"/>
        <end position="211"/>
    </location>
</feature>
<evidence type="ECO:0000256" key="2">
    <source>
        <dbReference type="ARBA" id="ARBA00022448"/>
    </source>
</evidence>
<keyword evidence="2" id="KW-0813">Transport</keyword>
<feature type="transmembrane region" description="Helical" evidence="7">
    <location>
        <begin position="232"/>
        <end position="252"/>
    </location>
</feature>
<comment type="caution">
    <text evidence="8">The sequence shown here is derived from an EMBL/GenBank/DDBJ whole genome shotgun (WGS) entry which is preliminary data.</text>
</comment>
<evidence type="ECO:0000256" key="5">
    <source>
        <dbReference type="ARBA" id="ARBA00022989"/>
    </source>
</evidence>
<evidence type="ECO:0000256" key="1">
    <source>
        <dbReference type="ARBA" id="ARBA00004651"/>
    </source>
</evidence>
<dbReference type="CDD" id="cd06173">
    <property type="entry name" value="MFS_MefA_like"/>
    <property type="match status" value="1"/>
</dbReference>
<protein>
    <submittedName>
        <fullName evidence="8">MFS transporter</fullName>
    </submittedName>
</protein>
<dbReference type="Pfam" id="PF05977">
    <property type="entry name" value="MFS_3"/>
    <property type="match status" value="1"/>
</dbReference>
<dbReference type="EMBL" id="JBHLTC010000002">
    <property type="protein sequence ID" value="MFC0623140.1"/>
    <property type="molecule type" value="Genomic_DNA"/>
</dbReference>
<keyword evidence="5 7" id="KW-1133">Transmembrane helix</keyword>
<evidence type="ECO:0000256" key="6">
    <source>
        <dbReference type="ARBA" id="ARBA00023136"/>
    </source>
</evidence>
<organism evidence="8 9">
    <name type="scientific">Kribbella deserti</name>
    <dbReference type="NCBI Taxonomy" id="1926257"/>
    <lineage>
        <taxon>Bacteria</taxon>
        <taxon>Bacillati</taxon>
        <taxon>Actinomycetota</taxon>
        <taxon>Actinomycetes</taxon>
        <taxon>Propionibacteriales</taxon>
        <taxon>Kribbellaceae</taxon>
        <taxon>Kribbella</taxon>
    </lineage>
</organism>
<feature type="transmembrane region" description="Helical" evidence="7">
    <location>
        <begin position="47"/>
        <end position="71"/>
    </location>
</feature>
<name>A0ABV6QF09_9ACTN</name>
<feature type="transmembrane region" description="Helical" evidence="7">
    <location>
        <begin position="102"/>
        <end position="124"/>
    </location>
</feature>
<dbReference type="Gene3D" id="1.20.1250.20">
    <property type="entry name" value="MFS general substrate transporter like domains"/>
    <property type="match status" value="1"/>
</dbReference>
<dbReference type="InterPro" id="IPR010290">
    <property type="entry name" value="TM_effector"/>
</dbReference>
<keyword evidence="6 7" id="KW-0472">Membrane</keyword>
<evidence type="ECO:0000313" key="8">
    <source>
        <dbReference type="EMBL" id="MFC0623140.1"/>
    </source>
</evidence>
<feature type="transmembrane region" description="Helical" evidence="7">
    <location>
        <begin position="167"/>
        <end position="185"/>
    </location>
</feature>
<keyword evidence="9" id="KW-1185">Reference proteome</keyword>
<feature type="transmembrane region" description="Helical" evidence="7">
    <location>
        <begin position="136"/>
        <end position="155"/>
    </location>
</feature>
<keyword evidence="4 7" id="KW-0812">Transmembrane</keyword>
<keyword evidence="3" id="KW-1003">Cell membrane</keyword>
<accession>A0ABV6QF09</accession>
<sequence length="292" mass="29420">MFDIASFAYLPDFVAEQDLPAANRALQGSSTAAQVGGPGLAGLLVQLLGPAIALLVDAISYLASAVGIAAARRAEAAPHSTDERPGLWEGVRQIKVSPFLRSLTLGVAIYNAAAQIMVVNLVILAVKERGLSPGGYGIALSAGGVGAFVGAMIALRPAKRFGYGPTLLGSITLSTGVPLALAFLPGRGLEYGVLLGLVQFGAGIGLGGANVMSVTIRQLLIPRSSLARSNGAYRTFTFGVLPVGAALGGVLGSAFGPTAAVAIGTIGMALSALPMFVVREVRTLATPVAIAA</sequence>